<accession>A0A3P3VYY6</accession>
<keyword evidence="2 10" id="KW-0645">Protease</keyword>
<comment type="caution">
    <text evidence="14">The sequence shown here is derived from an EMBL/GenBank/DDBJ whole genome shotgun (WGS) entry which is preliminary data.</text>
</comment>
<dbReference type="RefSeq" id="WP_124969983.1">
    <property type="nucleotide sequence ID" value="NZ_RQVS01000003.1"/>
</dbReference>
<feature type="transmembrane region" description="Helical" evidence="12">
    <location>
        <begin position="45"/>
        <end position="68"/>
    </location>
</feature>
<evidence type="ECO:0000256" key="6">
    <source>
        <dbReference type="ARBA" id="ARBA00022833"/>
    </source>
</evidence>
<evidence type="ECO:0000256" key="9">
    <source>
        <dbReference type="ARBA" id="ARBA00023136"/>
    </source>
</evidence>
<evidence type="ECO:0000256" key="5">
    <source>
        <dbReference type="ARBA" id="ARBA00022801"/>
    </source>
</evidence>
<evidence type="ECO:0000256" key="12">
    <source>
        <dbReference type="SAM" id="Phobius"/>
    </source>
</evidence>
<dbReference type="Proteomes" id="UP000274391">
    <property type="component" value="Unassembled WGS sequence"/>
</dbReference>
<evidence type="ECO:0000259" key="13">
    <source>
        <dbReference type="Pfam" id="PF01435"/>
    </source>
</evidence>
<reference evidence="14 15" key="1">
    <citation type="submission" date="2018-11" db="EMBL/GenBank/DDBJ databases">
        <title>YIM 102482-1 draft genome.</title>
        <authorList>
            <person name="Li G."/>
            <person name="Jiang Y."/>
        </authorList>
    </citation>
    <scope>NUCLEOTIDE SEQUENCE [LARGE SCALE GENOMIC DNA]</scope>
    <source>
        <strain evidence="14 15">YIM 102482-1</strain>
    </source>
</reference>
<gene>
    <name evidence="14" type="ORF">EG850_03460</name>
</gene>
<keyword evidence="9 12" id="KW-0472">Membrane</keyword>
<dbReference type="GO" id="GO:0006508">
    <property type="term" value="P:proteolysis"/>
    <property type="evidence" value="ECO:0007669"/>
    <property type="project" value="UniProtKB-KW"/>
</dbReference>
<evidence type="ECO:0000256" key="8">
    <source>
        <dbReference type="ARBA" id="ARBA00023049"/>
    </source>
</evidence>
<feature type="region of interest" description="Disordered" evidence="11">
    <location>
        <begin position="1"/>
        <end position="33"/>
    </location>
</feature>
<dbReference type="InterPro" id="IPR050083">
    <property type="entry name" value="HtpX_protease"/>
</dbReference>
<protein>
    <recommendedName>
        <fullName evidence="13">Peptidase M48 domain-containing protein</fullName>
    </recommendedName>
</protein>
<keyword evidence="15" id="KW-1185">Reference proteome</keyword>
<keyword evidence="6 10" id="KW-0862">Zinc</keyword>
<comment type="cofactor">
    <cofactor evidence="10">
        <name>Zn(2+)</name>
        <dbReference type="ChEBI" id="CHEBI:29105"/>
    </cofactor>
    <text evidence="10">Binds 1 zinc ion per subunit.</text>
</comment>
<dbReference type="AlphaFoldDB" id="A0A3P3VYY6"/>
<dbReference type="PANTHER" id="PTHR43221">
    <property type="entry name" value="PROTEASE HTPX"/>
    <property type="match status" value="1"/>
</dbReference>
<evidence type="ECO:0000256" key="1">
    <source>
        <dbReference type="ARBA" id="ARBA00022475"/>
    </source>
</evidence>
<evidence type="ECO:0000256" key="2">
    <source>
        <dbReference type="ARBA" id="ARBA00022670"/>
    </source>
</evidence>
<evidence type="ECO:0000313" key="14">
    <source>
        <dbReference type="EMBL" id="RRJ87920.1"/>
    </source>
</evidence>
<feature type="compositionally biased region" description="Low complexity" evidence="11">
    <location>
        <begin position="1"/>
        <end position="14"/>
    </location>
</feature>
<dbReference type="Pfam" id="PF01435">
    <property type="entry name" value="Peptidase_M48"/>
    <property type="match status" value="1"/>
</dbReference>
<comment type="similarity">
    <text evidence="10">Belongs to the peptidase M48 family.</text>
</comment>
<keyword evidence="7 12" id="KW-1133">Transmembrane helix</keyword>
<keyword evidence="5 10" id="KW-0378">Hydrolase</keyword>
<evidence type="ECO:0000256" key="4">
    <source>
        <dbReference type="ARBA" id="ARBA00022723"/>
    </source>
</evidence>
<organism evidence="14 15">
    <name type="scientific">Gulosibacter macacae</name>
    <dbReference type="NCBI Taxonomy" id="2488791"/>
    <lineage>
        <taxon>Bacteria</taxon>
        <taxon>Bacillati</taxon>
        <taxon>Actinomycetota</taxon>
        <taxon>Actinomycetes</taxon>
        <taxon>Micrococcales</taxon>
        <taxon>Microbacteriaceae</taxon>
        <taxon>Gulosibacter</taxon>
    </lineage>
</organism>
<feature type="transmembrane region" description="Helical" evidence="12">
    <location>
        <begin position="80"/>
        <end position="97"/>
    </location>
</feature>
<evidence type="ECO:0000313" key="15">
    <source>
        <dbReference type="Proteomes" id="UP000274391"/>
    </source>
</evidence>
<evidence type="ECO:0000256" key="11">
    <source>
        <dbReference type="SAM" id="MobiDB-lite"/>
    </source>
</evidence>
<evidence type="ECO:0000256" key="3">
    <source>
        <dbReference type="ARBA" id="ARBA00022692"/>
    </source>
</evidence>
<keyword evidence="3 12" id="KW-0812">Transmembrane</keyword>
<name>A0A3P3VYY6_9MICO</name>
<dbReference type="OrthoDB" id="9810445at2"/>
<dbReference type="EMBL" id="RQVS01000003">
    <property type="protein sequence ID" value="RRJ87920.1"/>
    <property type="molecule type" value="Genomic_DNA"/>
</dbReference>
<dbReference type="InterPro" id="IPR001915">
    <property type="entry name" value="Peptidase_M48"/>
</dbReference>
<evidence type="ECO:0000256" key="7">
    <source>
        <dbReference type="ARBA" id="ARBA00022989"/>
    </source>
</evidence>
<keyword evidence="1" id="KW-1003">Cell membrane</keyword>
<dbReference type="GO" id="GO:0004222">
    <property type="term" value="F:metalloendopeptidase activity"/>
    <property type="evidence" value="ECO:0007669"/>
    <property type="project" value="InterPro"/>
</dbReference>
<keyword evidence="8 10" id="KW-0482">Metalloprotease</keyword>
<dbReference type="GO" id="GO:0046872">
    <property type="term" value="F:metal ion binding"/>
    <property type="evidence" value="ECO:0007669"/>
    <property type="project" value="UniProtKB-KW"/>
</dbReference>
<dbReference type="PANTHER" id="PTHR43221:SF2">
    <property type="entry name" value="PROTEASE HTPX HOMOLOG"/>
    <property type="match status" value="1"/>
</dbReference>
<sequence length="306" mass="33846">MSAPRPDAAEPTDAAPRRRRREQSAPRRLNKPRLPERHLLERPAVGLHATINIATILLAIFLIGYVILEQPEQIDDFTSTVIAALGVPIALLFIRGLRRAQPRIDGLPITVEQFPELHARIVDISRAAGLARTPRAYLTSVGGYEPCRVDKGARDIVLVSSDLYAECEHHGTPQVLDFAIAHEVGHVVAGHGNYSRMLATSWLLDVPIIGGLVSRPQEYTADRVAARIAPTDAIRALAAMAIGRDNYLRVSPEAMHREAFHRSGVFVVLANLLSGRPPVSWRMRAILPPYPRGRVLFPPRPDQHHL</sequence>
<proteinExistence type="inferred from homology"/>
<feature type="domain" description="Peptidase M48" evidence="13">
    <location>
        <begin position="156"/>
        <end position="286"/>
    </location>
</feature>
<evidence type="ECO:0000256" key="10">
    <source>
        <dbReference type="RuleBase" id="RU003983"/>
    </source>
</evidence>
<keyword evidence="4" id="KW-0479">Metal-binding</keyword>